<reference evidence="1" key="1">
    <citation type="submission" date="2022-07" db="EMBL/GenBank/DDBJ databases">
        <authorList>
            <consortium name="DAFM: The Division of Animal and Food Microbiology"/>
        </authorList>
    </citation>
    <scope>NUCLEOTIDE SEQUENCE</scope>
    <source>
        <strain evidence="1">19MO01SH01-2</strain>
    </source>
</reference>
<organism evidence="1 2">
    <name type="scientific">Stenotrophomonas maltophilia</name>
    <name type="common">Pseudomonas maltophilia</name>
    <name type="synonym">Xanthomonas maltophilia</name>
    <dbReference type="NCBI Taxonomy" id="40324"/>
    <lineage>
        <taxon>Bacteria</taxon>
        <taxon>Pseudomonadati</taxon>
        <taxon>Pseudomonadota</taxon>
        <taxon>Gammaproteobacteria</taxon>
        <taxon>Lysobacterales</taxon>
        <taxon>Lysobacteraceae</taxon>
        <taxon>Stenotrophomonas</taxon>
        <taxon>Stenotrophomonas maltophilia group</taxon>
    </lineage>
</organism>
<sequence length="119" mass="13165">MLRLARTNTVHLPVELRIPTDQPNVFATGTIQCQVKILAREEIKAIQDNPVEDEEYLRKILVSVTGLGDADGKAIEGDAALEEVFNGPFFAFLQPAIIGAYFDQFGRAHVKNSKPSRGR</sequence>
<comment type="caution">
    <text evidence="1">The sequence shown here is derived from an EMBL/GenBank/DDBJ whole genome shotgun (WGS) entry which is preliminary data.</text>
</comment>
<name>A0AAI9BYX2_STEMA</name>
<protein>
    <submittedName>
        <fullName evidence="1">Uncharacterized protein</fullName>
    </submittedName>
</protein>
<accession>A0AAI9BYX2</accession>
<dbReference type="AlphaFoldDB" id="A0AAI9BYX2"/>
<dbReference type="Proteomes" id="UP001218208">
    <property type="component" value="Unassembled WGS sequence"/>
</dbReference>
<evidence type="ECO:0000313" key="1">
    <source>
        <dbReference type="EMBL" id="EKT4091259.1"/>
    </source>
</evidence>
<dbReference type="EMBL" id="ABLOJW010000003">
    <property type="protein sequence ID" value="EKT4091259.1"/>
    <property type="molecule type" value="Genomic_DNA"/>
</dbReference>
<proteinExistence type="predicted"/>
<evidence type="ECO:0000313" key="2">
    <source>
        <dbReference type="Proteomes" id="UP001218208"/>
    </source>
</evidence>
<gene>
    <name evidence="1" type="ORF">QEG23_000739</name>
</gene>